<name>A0A401R602_STRNR</name>
<dbReference type="PANTHER" id="PTHR43046:SF14">
    <property type="entry name" value="MUTT_NUDIX FAMILY PROTEIN"/>
    <property type="match status" value="1"/>
</dbReference>
<protein>
    <submittedName>
        <fullName evidence="4">NUDIX hydrolase</fullName>
    </submittedName>
</protein>
<dbReference type="Gene3D" id="3.90.79.10">
    <property type="entry name" value="Nucleoside Triphosphate Pyrophosphohydrolase"/>
    <property type="match status" value="1"/>
</dbReference>
<evidence type="ECO:0000256" key="1">
    <source>
        <dbReference type="ARBA" id="ARBA00001946"/>
    </source>
</evidence>
<dbReference type="EMBL" id="BHXC01000007">
    <property type="protein sequence ID" value="GCB93054.1"/>
    <property type="molecule type" value="Genomic_DNA"/>
</dbReference>
<reference evidence="4 5" key="1">
    <citation type="journal article" date="2019" name="Microbiol. Resour. Announc.">
        <title>Draft Genome Sequence of the Most Traditional epsilon-Poly-l-Lysine Producer, Streptomyces albulus NBRC14147.</title>
        <authorList>
            <person name="Yamanaka K."/>
            <person name="Hamano Y."/>
        </authorList>
    </citation>
    <scope>NUCLEOTIDE SEQUENCE [LARGE SCALE GENOMIC DNA]</scope>
    <source>
        <strain evidence="4 5">NBRC 14147</strain>
    </source>
</reference>
<proteinExistence type="predicted"/>
<dbReference type="PANTHER" id="PTHR43046">
    <property type="entry name" value="GDP-MANNOSE MANNOSYL HYDROLASE"/>
    <property type="match status" value="1"/>
</dbReference>
<keyword evidence="2 4" id="KW-0378">Hydrolase</keyword>
<dbReference type="Pfam" id="PF00293">
    <property type="entry name" value="NUDIX"/>
    <property type="match status" value="1"/>
</dbReference>
<dbReference type="SUPFAM" id="SSF55811">
    <property type="entry name" value="Nudix"/>
    <property type="match status" value="1"/>
</dbReference>
<evidence type="ECO:0000256" key="2">
    <source>
        <dbReference type="ARBA" id="ARBA00022801"/>
    </source>
</evidence>
<dbReference type="Proteomes" id="UP000288351">
    <property type="component" value="Unassembled WGS sequence"/>
</dbReference>
<organism evidence="4 5">
    <name type="scientific">Streptomyces noursei</name>
    <name type="common">Streptomyces albulus</name>
    <dbReference type="NCBI Taxonomy" id="1971"/>
    <lineage>
        <taxon>Bacteria</taxon>
        <taxon>Bacillati</taxon>
        <taxon>Actinomycetota</taxon>
        <taxon>Actinomycetes</taxon>
        <taxon>Kitasatosporales</taxon>
        <taxon>Streptomycetaceae</taxon>
        <taxon>Streptomyces</taxon>
    </lineage>
</organism>
<comment type="caution">
    <text evidence="4">The sequence shown here is derived from an EMBL/GenBank/DDBJ whole genome shotgun (WGS) entry which is preliminary data.</text>
</comment>
<evidence type="ECO:0000313" key="4">
    <source>
        <dbReference type="EMBL" id="GCB93054.1"/>
    </source>
</evidence>
<evidence type="ECO:0000259" key="3">
    <source>
        <dbReference type="PROSITE" id="PS51462"/>
    </source>
</evidence>
<dbReference type="GO" id="GO:0016787">
    <property type="term" value="F:hydrolase activity"/>
    <property type="evidence" value="ECO:0007669"/>
    <property type="project" value="UniProtKB-KW"/>
</dbReference>
<dbReference type="RefSeq" id="WP_016571232.1">
    <property type="nucleotide sequence ID" value="NZ_BHXC01000007.1"/>
</dbReference>
<evidence type="ECO:0000313" key="5">
    <source>
        <dbReference type="Proteomes" id="UP000288351"/>
    </source>
</evidence>
<dbReference type="PROSITE" id="PS51462">
    <property type="entry name" value="NUDIX"/>
    <property type="match status" value="1"/>
</dbReference>
<sequence>MTDQFLHPDGRRIGLLALFRNAEGRPLLLRKRDRQFQPWSLPGGCAVGCEPPTHALRRKVREETGLEAQPGLVLALHYMPASPETAEGYNLVVDCGELPNNTHFRLKEDEFSAHGYIPANQLGDHAQPHTAERTLSALRTLKAGGGIELLEAIPLLG</sequence>
<accession>A0A401R602</accession>
<comment type="cofactor">
    <cofactor evidence="1">
        <name>Mg(2+)</name>
        <dbReference type="ChEBI" id="CHEBI:18420"/>
    </cofactor>
</comment>
<dbReference type="AlphaFoldDB" id="A0A401R602"/>
<dbReference type="InterPro" id="IPR000086">
    <property type="entry name" value="NUDIX_hydrolase_dom"/>
</dbReference>
<feature type="domain" description="Nudix hydrolase" evidence="3">
    <location>
        <begin position="10"/>
        <end position="139"/>
    </location>
</feature>
<dbReference type="InterPro" id="IPR015797">
    <property type="entry name" value="NUDIX_hydrolase-like_dom_sf"/>
</dbReference>
<gene>
    <name evidence="4" type="ORF">SALB_05831</name>
</gene>